<proteinExistence type="predicted"/>
<organism evidence="2 3">
    <name type="scientific">Phaseolus angularis</name>
    <name type="common">Azuki bean</name>
    <name type="synonym">Vigna angularis</name>
    <dbReference type="NCBI Taxonomy" id="3914"/>
    <lineage>
        <taxon>Eukaryota</taxon>
        <taxon>Viridiplantae</taxon>
        <taxon>Streptophyta</taxon>
        <taxon>Embryophyta</taxon>
        <taxon>Tracheophyta</taxon>
        <taxon>Spermatophyta</taxon>
        <taxon>Magnoliopsida</taxon>
        <taxon>eudicotyledons</taxon>
        <taxon>Gunneridae</taxon>
        <taxon>Pentapetalae</taxon>
        <taxon>rosids</taxon>
        <taxon>fabids</taxon>
        <taxon>Fabales</taxon>
        <taxon>Fabaceae</taxon>
        <taxon>Papilionoideae</taxon>
        <taxon>50 kb inversion clade</taxon>
        <taxon>NPAAA clade</taxon>
        <taxon>indigoferoid/millettioid clade</taxon>
        <taxon>Phaseoleae</taxon>
        <taxon>Vigna</taxon>
    </lineage>
</organism>
<feature type="compositionally biased region" description="Basic residues" evidence="1">
    <location>
        <begin position="69"/>
        <end position="84"/>
    </location>
</feature>
<accession>A0A0L9VTG3</accession>
<sequence>MRRRSTDRARPTRPGKATRLGVRGSIVPAAPRTSSSSFLKAGSQRIHGPCVVHSFLPPAKTKLDSEKKYNKKKQNKEKKKKGEG</sequence>
<dbReference type="Gramene" id="KOM58376">
    <property type="protein sequence ID" value="KOM58376"/>
    <property type="gene ID" value="LR48_Vigan11g141000"/>
</dbReference>
<feature type="region of interest" description="Disordered" evidence="1">
    <location>
        <begin position="1"/>
        <end position="84"/>
    </location>
</feature>
<dbReference type="AlphaFoldDB" id="A0A0L9VTG3"/>
<reference evidence="3" key="1">
    <citation type="journal article" date="2015" name="Proc. Natl. Acad. Sci. U.S.A.">
        <title>Genome sequencing of adzuki bean (Vigna angularis) provides insight into high starch and low fat accumulation and domestication.</title>
        <authorList>
            <person name="Yang K."/>
            <person name="Tian Z."/>
            <person name="Chen C."/>
            <person name="Luo L."/>
            <person name="Zhao B."/>
            <person name="Wang Z."/>
            <person name="Yu L."/>
            <person name="Li Y."/>
            <person name="Sun Y."/>
            <person name="Li W."/>
            <person name="Chen Y."/>
            <person name="Li Y."/>
            <person name="Zhang Y."/>
            <person name="Ai D."/>
            <person name="Zhao J."/>
            <person name="Shang C."/>
            <person name="Ma Y."/>
            <person name="Wu B."/>
            <person name="Wang M."/>
            <person name="Gao L."/>
            <person name="Sun D."/>
            <person name="Zhang P."/>
            <person name="Guo F."/>
            <person name="Wang W."/>
            <person name="Li Y."/>
            <person name="Wang J."/>
            <person name="Varshney R.K."/>
            <person name="Wang J."/>
            <person name="Ling H.Q."/>
            <person name="Wan P."/>
        </authorList>
    </citation>
    <scope>NUCLEOTIDE SEQUENCE</scope>
    <source>
        <strain evidence="3">cv. Jingnong 6</strain>
    </source>
</reference>
<dbReference type="EMBL" id="CM003381">
    <property type="protein sequence ID" value="KOM58376.1"/>
    <property type="molecule type" value="Genomic_DNA"/>
</dbReference>
<evidence type="ECO:0000313" key="2">
    <source>
        <dbReference type="EMBL" id="KOM58376.1"/>
    </source>
</evidence>
<dbReference type="Proteomes" id="UP000053144">
    <property type="component" value="Chromosome 11"/>
</dbReference>
<evidence type="ECO:0000256" key="1">
    <source>
        <dbReference type="SAM" id="MobiDB-lite"/>
    </source>
</evidence>
<evidence type="ECO:0000313" key="3">
    <source>
        <dbReference type="Proteomes" id="UP000053144"/>
    </source>
</evidence>
<protein>
    <submittedName>
        <fullName evidence="2">Uncharacterized protein</fullName>
    </submittedName>
</protein>
<feature type="compositionally biased region" description="Basic and acidic residues" evidence="1">
    <location>
        <begin position="1"/>
        <end position="10"/>
    </location>
</feature>
<gene>
    <name evidence="2" type="ORF">LR48_Vigan11g141000</name>
</gene>
<name>A0A0L9VTG3_PHAAN</name>